<comment type="caution">
    <text evidence="2">The sequence shown here is derived from an EMBL/GenBank/DDBJ whole genome shotgun (WGS) entry which is preliminary data.</text>
</comment>
<organism evidence="2 3">
    <name type="scientific">Durusdinium trenchii</name>
    <dbReference type="NCBI Taxonomy" id="1381693"/>
    <lineage>
        <taxon>Eukaryota</taxon>
        <taxon>Sar</taxon>
        <taxon>Alveolata</taxon>
        <taxon>Dinophyceae</taxon>
        <taxon>Suessiales</taxon>
        <taxon>Symbiodiniaceae</taxon>
        <taxon>Durusdinium</taxon>
    </lineage>
</organism>
<reference evidence="2 3" key="1">
    <citation type="submission" date="2024-02" db="EMBL/GenBank/DDBJ databases">
        <authorList>
            <person name="Chen Y."/>
            <person name="Shah S."/>
            <person name="Dougan E. K."/>
            <person name="Thang M."/>
            <person name="Chan C."/>
        </authorList>
    </citation>
    <scope>NUCLEOTIDE SEQUENCE [LARGE SCALE GENOMIC DNA]</scope>
</reference>
<gene>
    <name evidence="2" type="ORF">CCMP2556_LOCUS45644</name>
</gene>
<proteinExistence type="predicted"/>
<dbReference type="EMBL" id="CAXAMN010025550">
    <property type="protein sequence ID" value="CAK9095911.1"/>
    <property type="molecule type" value="Genomic_DNA"/>
</dbReference>
<dbReference type="Proteomes" id="UP001642484">
    <property type="component" value="Unassembled WGS sequence"/>
</dbReference>
<accession>A0ABP0R5P5</accession>
<name>A0ABP0R5P5_9DINO</name>
<protein>
    <submittedName>
        <fullName evidence="2">Uncharacterized protein</fullName>
    </submittedName>
</protein>
<evidence type="ECO:0000256" key="1">
    <source>
        <dbReference type="SAM" id="MobiDB-lite"/>
    </source>
</evidence>
<sequence>MIRVPSLKSQRSPSLRESRLFSESLVYSLDESLPDMLHKDMKDADSQTEPAVLESTADLACQTDPVPAFNGLCRRCARPPRLPSVVPSRGRKRLTSGGDPNDFVDTREASFESDSPMAEALLHRIQGSWALHTGPAQTAPWLQAFLVKGYEAESQEDVLEIRIEGDSVYMAGGELSLDQEGFLHRYGQSGTHLIYERSEAPF</sequence>
<feature type="region of interest" description="Disordered" evidence="1">
    <location>
        <begin position="84"/>
        <end position="104"/>
    </location>
</feature>
<evidence type="ECO:0000313" key="2">
    <source>
        <dbReference type="EMBL" id="CAK9095911.1"/>
    </source>
</evidence>
<evidence type="ECO:0000313" key="3">
    <source>
        <dbReference type="Proteomes" id="UP001642484"/>
    </source>
</evidence>
<keyword evidence="3" id="KW-1185">Reference proteome</keyword>